<protein>
    <submittedName>
        <fullName evidence="2">Uncharacterized protein</fullName>
    </submittedName>
</protein>
<evidence type="ECO:0000256" key="1">
    <source>
        <dbReference type="SAM" id="MobiDB-lite"/>
    </source>
</evidence>
<accession>A0A450V3V8</accession>
<sequence length="161" mass="18019">MNRVLRNAGFSSPMPGSALSVRGEASPVHFGWFRSQSIPHEVHRMPGKIDYQRTISKIFHGVKERDIRPFEIDTVAVLTGGNAEREIKKRPRATAMRPNLHRRRGSLRHPVARFHNGPGVGHEPGGQSPRQTVTMAGSRHDRRSLSIKRERRIEAGPGVGQ</sequence>
<feature type="region of interest" description="Disordered" evidence="1">
    <location>
        <begin position="115"/>
        <end position="161"/>
    </location>
</feature>
<feature type="compositionally biased region" description="Basic and acidic residues" evidence="1">
    <location>
        <begin position="143"/>
        <end position="154"/>
    </location>
</feature>
<proteinExistence type="predicted"/>
<dbReference type="EMBL" id="CAADFF010000147">
    <property type="protein sequence ID" value="VFJ99491.1"/>
    <property type="molecule type" value="Genomic_DNA"/>
</dbReference>
<evidence type="ECO:0000313" key="2">
    <source>
        <dbReference type="EMBL" id="VFJ99491.1"/>
    </source>
</evidence>
<reference evidence="2" key="1">
    <citation type="submission" date="2019-02" db="EMBL/GenBank/DDBJ databases">
        <authorList>
            <person name="Gruber-Vodicka R. H."/>
            <person name="Seah K. B. B."/>
        </authorList>
    </citation>
    <scope>NUCLEOTIDE SEQUENCE</scope>
    <source>
        <strain evidence="2">BECK_M7</strain>
    </source>
</reference>
<organism evidence="2">
    <name type="scientific">Candidatus Kentrum sp. LFY</name>
    <dbReference type="NCBI Taxonomy" id="2126342"/>
    <lineage>
        <taxon>Bacteria</taxon>
        <taxon>Pseudomonadati</taxon>
        <taxon>Pseudomonadota</taxon>
        <taxon>Gammaproteobacteria</taxon>
        <taxon>Candidatus Kentrum</taxon>
    </lineage>
</organism>
<gene>
    <name evidence="2" type="ORF">BECKLFY1418B_GA0070995_11471</name>
</gene>
<name>A0A450V3V8_9GAMM</name>
<dbReference type="AlphaFoldDB" id="A0A450V3V8"/>